<feature type="chain" id="PRO_5040248431" evidence="1">
    <location>
        <begin position="19"/>
        <end position="75"/>
    </location>
</feature>
<sequence length="75" mass="8147">MLKATVISFMAMALPIACQVTEPVAVRFSTNRSIFCSSSKDDYWISDGVCVSLPGKWLSVDSITKTCRGTFTSCS</sequence>
<organism evidence="2 3">
    <name type="scientific">Emericellopsis atlantica</name>
    <dbReference type="NCBI Taxonomy" id="2614577"/>
    <lineage>
        <taxon>Eukaryota</taxon>
        <taxon>Fungi</taxon>
        <taxon>Dikarya</taxon>
        <taxon>Ascomycota</taxon>
        <taxon>Pezizomycotina</taxon>
        <taxon>Sordariomycetes</taxon>
        <taxon>Hypocreomycetidae</taxon>
        <taxon>Hypocreales</taxon>
        <taxon>Bionectriaceae</taxon>
        <taxon>Emericellopsis</taxon>
    </lineage>
</organism>
<dbReference type="GeneID" id="70290968"/>
<protein>
    <submittedName>
        <fullName evidence="2">Uncharacterized protein</fullName>
    </submittedName>
</protein>
<dbReference type="EMBL" id="MU251247">
    <property type="protein sequence ID" value="KAG9256615.1"/>
    <property type="molecule type" value="Genomic_DNA"/>
</dbReference>
<comment type="caution">
    <text evidence="2">The sequence shown here is derived from an EMBL/GenBank/DDBJ whole genome shotgun (WGS) entry which is preliminary data.</text>
</comment>
<evidence type="ECO:0000256" key="1">
    <source>
        <dbReference type="SAM" id="SignalP"/>
    </source>
</evidence>
<evidence type="ECO:0000313" key="2">
    <source>
        <dbReference type="EMBL" id="KAG9256615.1"/>
    </source>
</evidence>
<dbReference type="AlphaFoldDB" id="A0A9P7ZR06"/>
<name>A0A9P7ZR06_9HYPO</name>
<dbReference type="Proteomes" id="UP000887229">
    <property type="component" value="Unassembled WGS sequence"/>
</dbReference>
<gene>
    <name evidence="2" type="ORF">F5Z01DRAFT_479848</name>
</gene>
<keyword evidence="1" id="KW-0732">Signal</keyword>
<keyword evidence="3" id="KW-1185">Reference proteome</keyword>
<accession>A0A9P7ZR06</accession>
<proteinExistence type="predicted"/>
<feature type="signal peptide" evidence="1">
    <location>
        <begin position="1"/>
        <end position="18"/>
    </location>
</feature>
<evidence type="ECO:0000313" key="3">
    <source>
        <dbReference type="Proteomes" id="UP000887229"/>
    </source>
</evidence>
<reference evidence="2" key="1">
    <citation type="journal article" date="2021" name="IMA Fungus">
        <title>Genomic characterization of three marine fungi, including Emericellopsis atlantica sp. nov. with signatures of a generalist lifestyle and marine biomass degradation.</title>
        <authorList>
            <person name="Hagestad O.C."/>
            <person name="Hou L."/>
            <person name="Andersen J.H."/>
            <person name="Hansen E.H."/>
            <person name="Altermark B."/>
            <person name="Li C."/>
            <person name="Kuhnert E."/>
            <person name="Cox R.J."/>
            <person name="Crous P.W."/>
            <person name="Spatafora J.W."/>
            <person name="Lail K."/>
            <person name="Amirebrahimi M."/>
            <person name="Lipzen A."/>
            <person name="Pangilinan J."/>
            <person name="Andreopoulos W."/>
            <person name="Hayes R.D."/>
            <person name="Ng V."/>
            <person name="Grigoriev I.V."/>
            <person name="Jackson S.A."/>
            <person name="Sutton T.D.S."/>
            <person name="Dobson A.D.W."/>
            <person name="Rama T."/>
        </authorList>
    </citation>
    <scope>NUCLEOTIDE SEQUENCE</scope>
    <source>
        <strain evidence="2">TS7</strain>
    </source>
</reference>
<dbReference type="RefSeq" id="XP_046120539.1">
    <property type="nucleotide sequence ID" value="XM_046260065.1"/>
</dbReference>